<name>A0A915DG47_9BILA</name>
<dbReference type="Gene3D" id="2.60.210.10">
    <property type="entry name" value="Apoptosis, Tumor Necrosis Factor Receptor Associated Protein 2, Chain A"/>
    <property type="match status" value="1"/>
</dbReference>
<dbReference type="PANTHER" id="PTHR47022">
    <property type="entry name" value="BTB AND MATH DOMAIN-CONTAINING PROTEIN 36-RELATED"/>
    <property type="match status" value="1"/>
</dbReference>
<dbReference type="InterPro" id="IPR011333">
    <property type="entry name" value="SKP1/BTB/POZ_sf"/>
</dbReference>
<dbReference type="InterPro" id="IPR008974">
    <property type="entry name" value="TRAF-like"/>
</dbReference>
<dbReference type="CDD" id="cd00121">
    <property type="entry name" value="MATH"/>
    <property type="match status" value="1"/>
</dbReference>
<dbReference type="AlphaFoldDB" id="A0A915DG47"/>
<accession>A0A915DG47</accession>
<reference evidence="3" key="1">
    <citation type="submission" date="2022-11" db="UniProtKB">
        <authorList>
            <consortium name="WormBaseParasite"/>
        </authorList>
    </citation>
    <scope>IDENTIFICATION</scope>
</reference>
<evidence type="ECO:0000259" key="1">
    <source>
        <dbReference type="PROSITE" id="PS50097"/>
    </source>
</evidence>
<dbReference type="WBParaSite" id="jg1910">
    <property type="protein sequence ID" value="jg1910"/>
    <property type="gene ID" value="jg1910"/>
</dbReference>
<proteinExistence type="predicted"/>
<dbReference type="InterPro" id="IPR000210">
    <property type="entry name" value="BTB/POZ_dom"/>
</dbReference>
<dbReference type="CDD" id="cd18186">
    <property type="entry name" value="BTB_POZ_ZBTB_KLHL-like"/>
    <property type="match status" value="1"/>
</dbReference>
<dbReference type="PROSITE" id="PS50097">
    <property type="entry name" value="BTB"/>
    <property type="match status" value="1"/>
</dbReference>
<evidence type="ECO:0000313" key="3">
    <source>
        <dbReference type="WBParaSite" id="jg1910"/>
    </source>
</evidence>
<dbReference type="SUPFAM" id="SSF49599">
    <property type="entry name" value="TRAF domain-like"/>
    <property type="match status" value="1"/>
</dbReference>
<organism evidence="2 3">
    <name type="scientific">Ditylenchus dipsaci</name>
    <dbReference type="NCBI Taxonomy" id="166011"/>
    <lineage>
        <taxon>Eukaryota</taxon>
        <taxon>Metazoa</taxon>
        <taxon>Ecdysozoa</taxon>
        <taxon>Nematoda</taxon>
        <taxon>Chromadorea</taxon>
        <taxon>Rhabditida</taxon>
        <taxon>Tylenchina</taxon>
        <taxon>Tylenchomorpha</taxon>
        <taxon>Sphaerularioidea</taxon>
        <taxon>Anguinidae</taxon>
        <taxon>Anguininae</taxon>
        <taxon>Ditylenchus</taxon>
    </lineage>
</organism>
<dbReference type="SUPFAM" id="SSF54695">
    <property type="entry name" value="POZ domain"/>
    <property type="match status" value="1"/>
</dbReference>
<sequence length="293" mass="33510">MAPRTTRKRPADTSCDNLIPSKMNTAEASQMTSAEAKQLGDQLKELETRIDQKFVGIDGSIQLIGGSILDNGDSIQEVKDGLDSIRGTALTSKGSRQGYLRASFNIKILPRLVIREYQDCRVYLLLLCHECERDSDALIYDVEYTIRFLGTTNPRYHSAKQCFDEKCSCSGWASFILWSELIDKTKGFIDENGNFTMHVQFLWDVRMNIQVPLRLDYSASNFLEPDCTLVIEGQKIPVCKALMMIHSAYFKTMFSREFREKNQDNIELKEMILPKMSMVKMWSACCAWPIFSK</sequence>
<evidence type="ECO:0000313" key="2">
    <source>
        <dbReference type="Proteomes" id="UP000887574"/>
    </source>
</evidence>
<protein>
    <submittedName>
        <fullName evidence="3">BTB domain-containing protein</fullName>
    </submittedName>
</protein>
<keyword evidence="2" id="KW-1185">Reference proteome</keyword>
<dbReference type="Proteomes" id="UP000887574">
    <property type="component" value="Unplaced"/>
</dbReference>
<feature type="domain" description="BTB" evidence="1">
    <location>
        <begin position="225"/>
        <end position="271"/>
    </location>
</feature>
<dbReference type="Gene3D" id="3.30.710.10">
    <property type="entry name" value="Potassium Channel Kv1.1, Chain A"/>
    <property type="match status" value="1"/>
</dbReference>
<dbReference type="PANTHER" id="PTHR47022:SF1">
    <property type="entry name" value="BTB AND MATH DOMAIN-CONTAINING PROTEIN 36-RELATED"/>
    <property type="match status" value="1"/>
</dbReference>
<dbReference type="InterPro" id="IPR002083">
    <property type="entry name" value="MATH/TRAF_dom"/>
</dbReference>
<dbReference type="Pfam" id="PF00651">
    <property type="entry name" value="BTB"/>
    <property type="match status" value="1"/>
</dbReference>
<dbReference type="Pfam" id="PF00917">
    <property type="entry name" value="MATH"/>
    <property type="match status" value="1"/>
</dbReference>